<name>A0A1G7W1B6_CHIFI</name>
<dbReference type="SUPFAM" id="SSF53474">
    <property type="entry name" value="alpha/beta-Hydrolases"/>
    <property type="match status" value="1"/>
</dbReference>
<accession>A0A1G7W1B6</accession>
<dbReference type="Pfam" id="PF02230">
    <property type="entry name" value="Abhydrolase_2"/>
    <property type="match status" value="1"/>
</dbReference>
<gene>
    <name evidence="3" type="ORF">SAMN04488121_105382</name>
</gene>
<evidence type="ECO:0000256" key="1">
    <source>
        <dbReference type="ARBA" id="ARBA00022729"/>
    </source>
</evidence>
<dbReference type="InterPro" id="IPR029058">
    <property type="entry name" value="AB_hydrolase_fold"/>
</dbReference>
<dbReference type="PANTHER" id="PTHR43037">
    <property type="entry name" value="UNNAMED PRODUCT-RELATED"/>
    <property type="match status" value="1"/>
</dbReference>
<evidence type="ECO:0000259" key="2">
    <source>
        <dbReference type="Pfam" id="PF02230"/>
    </source>
</evidence>
<keyword evidence="3" id="KW-0378">Hydrolase</keyword>
<keyword evidence="1" id="KW-0732">Signal</keyword>
<dbReference type="GO" id="GO:0016787">
    <property type="term" value="F:hydrolase activity"/>
    <property type="evidence" value="ECO:0007669"/>
    <property type="project" value="UniProtKB-KW"/>
</dbReference>
<reference evidence="4" key="1">
    <citation type="submission" date="2016-10" db="EMBL/GenBank/DDBJ databases">
        <authorList>
            <person name="Varghese N."/>
            <person name="Submissions S."/>
        </authorList>
    </citation>
    <scope>NUCLEOTIDE SEQUENCE [LARGE SCALE GENOMIC DNA]</scope>
    <source>
        <strain evidence="4">DSM 527</strain>
    </source>
</reference>
<evidence type="ECO:0000313" key="4">
    <source>
        <dbReference type="Proteomes" id="UP000199045"/>
    </source>
</evidence>
<dbReference type="Proteomes" id="UP000199045">
    <property type="component" value="Unassembled WGS sequence"/>
</dbReference>
<dbReference type="STRING" id="104663.SAMN04488121_105382"/>
<organism evidence="3 4">
    <name type="scientific">Chitinophaga filiformis</name>
    <name type="common">Myxococcus filiformis</name>
    <name type="synonym">Flexibacter filiformis</name>
    <dbReference type="NCBI Taxonomy" id="104663"/>
    <lineage>
        <taxon>Bacteria</taxon>
        <taxon>Pseudomonadati</taxon>
        <taxon>Bacteroidota</taxon>
        <taxon>Chitinophagia</taxon>
        <taxon>Chitinophagales</taxon>
        <taxon>Chitinophagaceae</taxon>
        <taxon>Chitinophaga</taxon>
    </lineage>
</organism>
<dbReference type="Gene3D" id="3.40.50.1820">
    <property type="entry name" value="alpha/beta hydrolase"/>
    <property type="match status" value="1"/>
</dbReference>
<dbReference type="PANTHER" id="PTHR43037:SF1">
    <property type="entry name" value="BLL1128 PROTEIN"/>
    <property type="match status" value="1"/>
</dbReference>
<evidence type="ECO:0000313" key="3">
    <source>
        <dbReference type="EMBL" id="SDG65658.1"/>
    </source>
</evidence>
<feature type="domain" description="Phospholipase/carboxylesterase/thioesterase" evidence="2">
    <location>
        <begin position="75"/>
        <end position="272"/>
    </location>
</feature>
<dbReference type="EMBL" id="FNBN01000005">
    <property type="protein sequence ID" value="SDG65658.1"/>
    <property type="molecule type" value="Genomic_DNA"/>
</dbReference>
<proteinExistence type="predicted"/>
<dbReference type="InterPro" id="IPR050955">
    <property type="entry name" value="Plant_Biomass_Hydrol_Est"/>
</dbReference>
<dbReference type="InterPro" id="IPR003140">
    <property type="entry name" value="PLipase/COase/thioEstase"/>
</dbReference>
<dbReference type="AlphaFoldDB" id="A0A1G7W1B6"/>
<protein>
    <submittedName>
        <fullName evidence="3">Alpha/beta hydrolase family protein</fullName>
    </submittedName>
</protein>
<sequence length="287" mass="32096">MKCMFYPESLFLYTSKHSIMKIFRALIVLLTVQFSCLYAGAQTNPDFSAYSYETFIHNGDTLRYRMLEPEGYDSQKPYPLIVFLHGSGERGTDNAAQLLHGGSLFLKDSLRQRFPTFVIFPQCPPDSMWASMKVTRDSTGKAIKREFSDGTDRQSTPGLLVKLLVDSLVKTEKVNSKQVYLGGLSLGGIGTYDMLARYPKMWAAAFPICGIGNVSTAAKFSKVPLWIFHGDADNAVPVSGSRDYVAALRKLKADVKYSEYPGVGHNSWDNAFAEPDLLPWLFSHKKK</sequence>